<accession>A0A7C9DN09</accession>
<proteinExistence type="predicted"/>
<dbReference type="AlphaFoldDB" id="A0A7C9DN09"/>
<dbReference type="PANTHER" id="PTHR22953">
    <property type="entry name" value="ACID PHOSPHATASE RELATED"/>
    <property type="match status" value="1"/>
</dbReference>
<sequence>MPDMGELIPFKSFLHRYATPHGASKSSSPLWYAVRRASAHIIVLSSYSPFVKYTPQWRWLKEELERVDREKTPWLIVLMHAPLYSSNEAHYMEGESMRSAFESWFVEYKVDLIFAGHVHAYERSYRISNIHYNISNGDRYPVPDKSAPVYITIGDGGNQEGLAAKFWDPQPDYSAFREASYGHSILEIENRTHAIYHWNRNVNGTNVPTDSVVFHNQYWAGNLHRRRRGG</sequence>
<reference evidence="8" key="2">
    <citation type="submission" date="2020-07" db="EMBL/GenBank/DDBJ databases">
        <authorList>
            <person name="Vera ALvarez R."/>
            <person name="Arias-Moreno D.M."/>
            <person name="Jimenez-Jacinto V."/>
            <person name="Jimenez-Bremont J.F."/>
            <person name="Swaminathan K."/>
            <person name="Moose S.P."/>
            <person name="Guerrero-Gonzalez M.L."/>
            <person name="Marino-Ramirez L."/>
            <person name="Landsman D."/>
            <person name="Rodriguez-Kessler M."/>
            <person name="Delgado-Sanchez P."/>
        </authorList>
    </citation>
    <scope>NUCLEOTIDE SEQUENCE</scope>
    <source>
        <tissue evidence="8">Cladode</tissue>
    </source>
</reference>
<dbReference type="Pfam" id="PF00149">
    <property type="entry name" value="Metallophos"/>
    <property type="match status" value="1"/>
</dbReference>
<dbReference type="InterPro" id="IPR041792">
    <property type="entry name" value="MPP_PAP"/>
</dbReference>
<comment type="cofactor">
    <cofactor evidence="2">
        <name>Zn(2+)</name>
        <dbReference type="ChEBI" id="CHEBI:29105"/>
    </cofactor>
</comment>
<feature type="domain" description="Calcineurin-like phosphoesterase" evidence="6">
    <location>
        <begin position="45"/>
        <end position="121"/>
    </location>
</feature>
<dbReference type="InterPro" id="IPR029052">
    <property type="entry name" value="Metallo-depent_PP-like"/>
</dbReference>
<evidence type="ECO:0000256" key="4">
    <source>
        <dbReference type="ARBA" id="ARBA00022729"/>
    </source>
</evidence>
<organism evidence="8">
    <name type="scientific">Opuntia streptacantha</name>
    <name type="common">Prickly pear cactus</name>
    <name type="synonym">Opuntia cardona</name>
    <dbReference type="NCBI Taxonomy" id="393608"/>
    <lineage>
        <taxon>Eukaryota</taxon>
        <taxon>Viridiplantae</taxon>
        <taxon>Streptophyta</taxon>
        <taxon>Embryophyta</taxon>
        <taxon>Tracheophyta</taxon>
        <taxon>Spermatophyta</taxon>
        <taxon>Magnoliopsida</taxon>
        <taxon>eudicotyledons</taxon>
        <taxon>Gunneridae</taxon>
        <taxon>Pentapetalae</taxon>
        <taxon>Caryophyllales</taxon>
        <taxon>Cactineae</taxon>
        <taxon>Cactaceae</taxon>
        <taxon>Opuntioideae</taxon>
        <taxon>Opuntia</taxon>
    </lineage>
</organism>
<dbReference type="EC" id="3.1.3.2" evidence="3"/>
<dbReference type="InterPro" id="IPR025733">
    <property type="entry name" value="PAPs_C"/>
</dbReference>
<keyword evidence="5" id="KW-0325">Glycoprotein</keyword>
<dbReference type="InterPro" id="IPR039331">
    <property type="entry name" value="PAPs-like"/>
</dbReference>
<protein>
    <recommendedName>
        <fullName evidence="3">acid phosphatase</fullName>
        <ecNumber evidence="3">3.1.3.2</ecNumber>
    </recommendedName>
</protein>
<evidence type="ECO:0000256" key="1">
    <source>
        <dbReference type="ARBA" id="ARBA00000032"/>
    </source>
</evidence>
<evidence type="ECO:0000259" key="6">
    <source>
        <dbReference type="Pfam" id="PF00149"/>
    </source>
</evidence>
<dbReference type="SUPFAM" id="SSF56300">
    <property type="entry name" value="Metallo-dependent phosphatases"/>
    <property type="match status" value="1"/>
</dbReference>
<name>A0A7C9DN09_OPUST</name>
<feature type="domain" description="Purple acid phosphatase C-terminal" evidence="7">
    <location>
        <begin position="147"/>
        <end position="205"/>
    </location>
</feature>
<dbReference type="InterPro" id="IPR004843">
    <property type="entry name" value="Calcineurin-like_PHP"/>
</dbReference>
<dbReference type="PANTHER" id="PTHR22953:SF13">
    <property type="entry name" value="PURPLE ACID PHOSPHATASE"/>
    <property type="match status" value="1"/>
</dbReference>
<evidence type="ECO:0000259" key="7">
    <source>
        <dbReference type="Pfam" id="PF14008"/>
    </source>
</evidence>
<dbReference type="GO" id="GO:0003993">
    <property type="term" value="F:acid phosphatase activity"/>
    <property type="evidence" value="ECO:0007669"/>
    <property type="project" value="UniProtKB-EC"/>
</dbReference>
<dbReference type="CDD" id="cd00839">
    <property type="entry name" value="MPP_PAPs"/>
    <property type="match status" value="1"/>
</dbReference>
<comment type="catalytic activity">
    <reaction evidence="1">
        <text>a phosphate monoester + H2O = an alcohol + phosphate</text>
        <dbReference type="Rhea" id="RHEA:15017"/>
        <dbReference type="ChEBI" id="CHEBI:15377"/>
        <dbReference type="ChEBI" id="CHEBI:30879"/>
        <dbReference type="ChEBI" id="CHEBI:43474"/>
        <dbReference type="ChEBI" id="CHEBI:67140"/>
        <dbReference type="EC" id="3.1.3.2"/>
    </reaction>
</comment>
<dbReference type="Gene3D" id="3.60.21.10">
    <property type="match status" value="1"/>
</dbReference>
<evidence type="ECO:0000256" key="3">
    <source>
        <dbReference type="ARBA" id="ARBA00012646"/>
    </source>
</evidence>
<evidence type="ECO:0000313" key="8">
    <source>
        <dbReference type="EMBL" id="MBA4646862.1"/>
    </source>
</evidence>
<evidence type="ECO:0000256" key="2">
    <source>
        <dbReference type="ARBA" id="ARBA00001947"/>
    </source>
</evidence>
<evidence type="ECO:0000256" key="5">
    <source>
        <dbReference type="ARBA" id="ARBA00023180"/>
    </source>
</evidence>
<keyword evidence="4" id="KW-0732">Signal</keyword>
<reference evidence="8" key="1">
    <citation type="journal article" date="2013" name="J. Plant Res.">
        <title>Effect of fungi and light on seed germination of three Opuntia species from semiarid lands of central Mexico.</title>
        <authorList>
            <person name="Delgado-Sanchez P."/>
            <person name="Jimenez-Bremont J.F."/>
            <person name="Guerrero-Gonzalez Mde L."/>
            <person name="Flores J."/>
        </authorList>
    </citation>
    <scope>NUCLEOTIDE SEQUENCE</scope>
    <source>
        <tissue evidence="8">Cladode</tissue>
    </source>
</reference>
<dbReference type="Pfam" id="PF14008">
    <property type="entry name" value="Metallophos_C"/>
    <property type="match status" value="1"/>
</dbReference>
<dbReference type="EMBL" id="GISG01148241">
    <property type="protein sequence ID" value="MBA4646862.1"/>
    <property type="molecule type" value="Transcribed_RNA"/>
</dbReference>